<proteinExistence type="inferred from homology"/>
<keyword evidence="6" id="KW-0496">Mitochondrion</keyword>
<dbReference type="GeneID" id="54358825"/>
<evidence type="ECO:0000256" key="6">
    <source>
        <dbReference type="ARBA" id="ARBA00023128"/>
    </source>
</evidence>
<comment type="subcellular location">
    <subcellularLocation>
        <location evidence="2">Cytoplasm</location>
    </subcellularLocation>
    <subcellularLocation>
        <location evidence="3">Mitochondrion intermembrane space</location>
    </subcellularLocation>
    <subcellularLocation>
        <location evidence="1">Nucleus</location>
    </subcellularLocation>
</comment>
<gene>
    <name evidence="11" type="ORF">K489DRAFT_314616</name>
</gene>
<dbReference type="FunFam" id="1.10.10.140:FF:000003">
    <property type="entry name" value="Cytochrome c oxidase assembly factor 6"/>
    <property type="match status" value="1"/>
</dbReference>
<protein>
    <recommendedName>
        <fullName evidence="12">Cytochrome c oxidase, subunit VIb</fullName>
    </recommendedName>
</protein>
<evidence type="ECO:0000256" key="9">
    <source>
        <dbReference type="SAM" id="MobiDB-lite"/>
    </source>
</evidence>
<dbReference type="RefSeq" id="XP_033461941.1">
    <property type="nucleotide sequence ID" value="XM_033601025.1"/>
</dbReference>
<evidence type="ECO:0000313" key="10">
    <source>
        <dbReference type="Proteomes" id="UP000504637"/>
    </source>
</evidence>
<evidence type="ECO:0000256" key="3">
    <source>
        <dbReference type="ARBA" id="ARBA00004569"/>
    </source>
</evidence>
<dbReference type="GO" id="GO:0033617">
    <property type="term" value="P:mitochondrial respiratory chain complex IV assembly"/>
    <property type="evidence" value="ECO:0007669"/>
    <property type="project" value="TreeGrafter"/>
</dbReference>
<dbReference type="AlphaFoldDB" id="A0A6J3MA49"/>
<dbReference type="Gene3D" id="1.10.10.140">
    <property type="entry name" value="Cytochrome c oxidase, subunit VIb"/>
    <property type="match status" value="1"/>
</dbReference>
<comment type="similarity">
    <text evidence="4">Belongs to the cytochrome c oxidase subunit 6B family.</text>
</comment>
<feature type="compositionally biased region" description="Polar residues" evidence="9">
    <location>
        <begin position="1"/>
        <end position="19"/>
    </location>
</feature>
<dbReference type="InterPro" id="IPR048280">
    <property type="entry name" value="COX6B-like"/>
</dbReference>
<dbReference type="SUPFAM" id="SSF47694">
    <property type="entry name" value="Cytochrome c oxidase subunit h"/>
    <property type="match status" value="1"/>
</dbReference>
<reference evidence="11" key="1">
    <citation type="submission" date="2020-01" db="EMBL/GenBank/DDBJ databases">
        <authorList>
            <consortium name="DOE Joint Genome Institute"/>
            <person name="Haridas S."/>
            <person name="Albert R."/>
            <person name="Binder M."/>
            <person name="Bloem J."/>
            <person name="Labutti K."/>
            <person name="Salamov A."/>
            <person name="Andreopoulos B."/>
            <person name="Baker S.E."/>
            <person name="Barry K."/>
            <person name="Bills G."/>
            <person name="Bluhm B.H."/>
            <person name="Cannon C."/>
            <person name="Castanera R."/>
            <person name="Culley D.E."/>
            <person name="Daum C."/>
            <person name="Ezra D."/>
            <person name="Gonzalez J.B."/>
            <person name="Henrissat B."/>
            <person name="Kuo A."/>
            <person name="Liang C."/>
            <person name="Lipzen A."/>
            <person name="Lutzoni F."/>
            <person name="Magnuson J."/>
            <person name="Mondo S."/>
            <person name="Nolan M."/>
            <person name="Ohm R."/>
            <person name="Pangilinan J."/>
            <person name="Park H.-J."/>
            <person name="Ramirez L."/>
            <person name="Alfaro M."/>
            <person name="Sun H."/>
            <person name="Tritt A."/>
            <person name="Yoshinaga Y."/>
            <person name="Zwiers L.-H."/>
            <person name="Turgeon B.G."/>
            <person name="Goodwin S.B."/>
            <person name="Spatafora J.W."/>
            <person name="Crous P.W."/>
            <person name="Grigoriev I.V."/>
        </authorList>
    </citation>
    <scope>NUCLEOTIDE SEQUENCE</scope>
    <source>
        <strain evidence="11">CBS 342.82</strain>
    </source>
</reference>
<dbReference type="GO" id="GO:0005758">
    <property type="term" value="C:mitochondrial intermembrane space"/>
    <property type="evidence" value="ECO:0007669"/>
    <property type="project" value="UniProtKB-SubCell"/>
</dbReference>
<evidence type="ECO:0000256" key="2">
    <source>
        <dbReference type="ARBA" id="ARBA00004496"/>
    </source>
</evidence>
<sequence>MGFFSSTKPSAVQSPTPSSDGGFIAPDRDARAACWEGRDAFFRCLDSHGIIDSVKEDAKSRKACGEELRTFERDCAGSWVTYFKKRRVMEHQRDATMKKLAAEGAINVDQK</sequence>
<feature type="region of interest" description="Disordered" evidence="9">
    <location>
        <begin position="1"/>
        <end position="24"/>
    </location>
</feature>
<dbReference type="PROSITE" id="PS51808">
    <property type="entry name" value="CHCH"/>
    <property type="match status" value="1"/>
</dbReference>
<keyword evidence="10" id="KW-1185">Reference proteome</keyword>
<name>A0A6J3MA49_9PEZI</name>
<accession>A0A6J3MA49</accession>
<evidence type="ECO:0000313" key="11">
    <source>
        <dbReference type="RefSeq" id="XP_033461941.1"/>
    </source>
</evidence>
<dbReference type="PANTHER" id="PTHR47677:SF1">
    <property type="entry name" value="CYTOCHROME C OXIDASE ASSEMBLY FACTOR 6"/>
    <property type="match status" value="1"/>
</dbReference>
<evidence type="ECO:0000256" key="5">
    <source>
        <dbReference type="ARBA" id="ARBA00022490"/>
    </source>
</evidence>
<reference evidence="11" key="3">
    <citation type="submission" date="2025-08" db="UniProtKB">
        <authorList>
            <consortium name="RefSeq"/>
        </authorList>
    </citation>
    <scope>IDENTIFICATION</scope>
    <source>
        <strain evidence="11">CBS 342.82</strain>
    </source>
</reference>
<dbReference type="InterPro" id="IPR036549">
    <property type="entry name" value="CX6/COA6-like_sf"/>
</dbReference>
<dbReference type="PANTHER" id="PTHR47677">
    <property type="entry name" value="CYTOCHROME C OXIDASE ASSEMBLY FACTOR 6"/>
    <property type="match status" value="1"/>
</dbReference>
<evidence type="ECO:0000256" key="1">
    <source>
        <dbReference type="ARBA" id="ARBA00004123"/>
    </source>
</evidence>
<dbReference type="OrthoDB" id="5545577at2759"/>
<dbReference type="Proteomes" id="UP000504637">
    <property type="component" value="Unplaced"/>
</dbReference>
<organism evidence="11">
    <name type="scientific">Dissoconium aciculare CBS 342.82</name>
    <dbReference type="NCBI Taxonomy" id="1314786"/>
    <lineage>
        <taxon>Eukaryota</taxon>
        <taxon>Fungi</taxon>
        <taxon>Dikarya</taxon>
        <taxon>Ascomycota</taxon>
        <taxon>Pezizomycotina</taxon>
        <taxon>Dothideomycetes</taxon>
        <taxon>Dothideomycetidae</taxon>
        <taxon>Mycosphaerellales</taxon>
        <taxon>Dissoconiaceae</taxon>
        <taxon>Dissoconium</taxon>
    </lineage>
</organism>
<keyword evidence="8" id="KW-0539">Nucleus</keyword>
<evidence type="ECO:0000256" key="4">
    <source>
        <dbReference type="ARBA" id="ARBA00006425"/>
    </source>
</evidence>
<dbReference type="InterPro" id="IPR048281">
    <property type="entry name" value="COA6_fun"/>
</dbReference>
<dbReference type="Pfam" id="PF02297">
    <property type="entry name" value="COX6B"/>
    <property type="match status" value="1"/>
</dbReference>
<evidence type="ECO:0000256" key="8">
    <source>
        <dbReference type="ARBA" id="ARBA00023242"/>
    </source>
</evidence>
<dbReference type="GO" id="GO:0005634">
    <property type="term" value="C:nucleus"/>
    <property type="evidence" value="ECO:0007669"/>
    <property type="project" value="UniProtKB-SubCell"/>
</dbReference>
<keyword evidence="5" id="KW-0963">Cytoplasm</keyword>
<reference evidence="11" key="2">
    <citation type="submission" date="2020-04" db="EMBL/GenBank/DDBJ databases">
        <authorList>
            <consortium name="NCBI Genome Project"/>
        </authorList>
    </citation>
    <scope>NUCLEOTIDE SEQUENCE</scope>
    <source>
        <strain evidence="11">CBS 342.82</strain>
    </source>
</reference>
<evidence type="ECO:0008006" key="12">
    <source>
        <dbReference type="Google" id="ProtNLM"/>
    </source>
</evidence>
<keyword evidence="7" id="KW-1015">Disulfide bond</keyword>
<evidence type="ECO:0000256" key="7">
    <source>
        <dbReference type="ARBA" id="ARBA00023157"/>
    </source>
</evidence>